<dbReference type="GO" id="GO:0051536">
    <property type="term" value="F:iron-sulfur cluster binding"/>
    <property type="evidence" value="ECO:0007669"/>
    <property type="project" value="InterPro"/>
</dbReference>
<feature type="region of interest" description="Disordered" evidence="2">
    <location>
        <begin position="33"/>
        <end position="54"/>
    </location>
</feature>
<dbReference type="InParanoid" id="A0A674ETV1"/>
<evidence type="ECO:0000256" key="2">
    <source>
        <dbReference type="SAM" id="MobiDB-lite"/>
    </source>
</evidence>
<reference evidence="3" key="2">
    <citation type="submission" date="2025-09" db="UniProtKB">
        <authorList>
            <consortium name="Ensembl"/>
        </authorList>
    </citation>
    <scope>IDENTIFICATION</scope>
</reference>
<dbReference type="GO" id="GO:0002058">
    <property type="term" value="F:uracil binding"/>
    <property type="evidence" value="ECO:0007669"/>
    <property type="project" value="TreeGrafter"/>
</dbReference>
<proteinExistence type="predicted"/>
<dbReference type="AlphaFoldDB" id="A0A674ETV1"/>
<dbReference type="PANTHER" id="PTHR43073:SF2">
    <property type="entry name" value="DIHYDROPYRIMIDINE DEHYDROGENASE [NADP(+)]"/>
    <property type="match status" value="1"/>
</dbReference>
<dbReference type="GO" id="GO:0050661">
    <property type="term" value="F:NADP binding"/>
    <property type="evidence" value="ECO:0007669"/>
    <property type="project" value="TreeGrafter"/>
</dbReference>
<name>A0A674ETV1_SALTR</name>
<reference evidence="3" key="1">
    <citation type="submission" date="2025-08" db="UniProtKB">
        <authorList>
            <consortium name="Ensembl"/>
        </authorList>
    </citation>
    <scope>IDENTIFICATION</scope>
</reference>
<dbReference type="GO" id="GO:0006212">
    <property type="term" value="P:uracil catabolic process"/>
    <property type="evidence" value="ECO:0007669"/>
    <property type="project" value="TreeGrafter"/>
</dbReference>
<dbReference type="Gene3D" id="1.10.1060.10">
    <property type="entry name" value="Alpha-helical ferredoxin"/>
    <property type="match status" value="1"/>
</dbReference>
<keyword evidence="1" id="KW-0560">Oxidoreductase</keyword>
<dbReference type="Proteomes" id="UP000472277">
    <property type="component" value="Chromosome 31"/>
</dbReference>
<accession>A0A674ETV1</accession>
<evidence type="ECO:0000256" key="1">
    <source>
        <dbReference type="ARBA" id="ARBA00023002"/>
    </source>
</evidence>
<dbReference type="Ensembl" id="ENSSTUT00000119582.1">
    <property type="protein sequence ID" value="ENSSTUP00000111743.1"/>
    <property type="gene ID" value="ENSSTUG00000049460.1"/>
</dbReference>
<protein>
    <submittedName>
        <fullName evidence="3">Uncharacterized protein</fullName>
    </submittedName>
</protein>
<sequence length="77" mass="8718">KIPAGASMTVPHSILSLNPRVQTHAAIHLTAAKKNEKKRWNRNPEKSCDGSPKLENNFDDIKHMTLSEHWALCEAFR</sequence>
<evidence type="ECO:0000313" key="4">
    <source>
        <dbReference type="Proteomes" id="UP000472277"/>
    </source>
</evidence>
<dbReference type="GO" id="GO:0017113">
    <property type="term" value="F:dihydropyrimidine dehydrogenase (NADP+) activity"/>
    <property type="evidence" value="ECO:0007669"/>
    <property type="project" value="TreeGrafter"/>
</dbReference>
<dbReference type="GeneTree" id="ENSGT00940000169422"/>
<dbReference type="GO" id="GO:0006210">
    <property type="term" value="P:thymine catabolic process"/>
    <property type="evidence" value="ECO:0007669"/>
    <property type="project" value="TreeGrafter"/>
</dbReference>
<dbReference type="InterPro" id="IPR009051">
    <property type="entry name" value="Helical_ferredxn"/>
</dbReference>
<organism evidence="3 4">
    <name type="scientific">Salmo trutta</name>
    <name type="common">Brown trout</name>
    <dbReference type="NCBI Taxonomy" id="8032"/>
    <lineage>
        <taxon>Eukaryota</taxon>
        <taxon>Metazoa</taxon>
        <taxon>Chordata</taxon>
        <taxon>Craniata</taxon>
        <taxon>Vertebrata</taxon>
        <taxon>Euteleostomi</taxon>
        <taxon>Actinopterygii</taxon>
        <taxon>Neopterygii</taxon>
        <taxon>Teleostei</taxon>
        <taxon>Protacanthopterygii</taxon>
        <taxon>Salmoniformes</taxon>
        <taxon>Salmonidae</taxon>
        <taxon>Salmoninae</taxon>
        <taxon>Salmo</taxon>
    </lineage>
</organism>
<keyword evidence="4" id="KW-1185">Reference proteome</keyword>
<dbReference type="GO" id="GO:0005829">
    <property type="term" value="C:cytosol"/>
    <property type="evidence" value="ECO:0007669"/>
    <property type="project" value="TreeGrafter"/>
</dbReference>
<dbReference type="PANTHER" id="PTHR43073">
    <property type="entry name" value="DIHYDROPYRIMIDINE DEHYDROGENASE [NADP(+)]"/>
    <property type="match status" value="1"/>
</dbReference>
<evidence type="ECO:0000313" key="3">
    <source>
        <dbReference type="Ensembl" id="ENSSTUP00000111743.1"/>
    </source>
</evidence>
<dbReference type="OMA" id="WALCEAF"/>